<feature type="domain" description="Response regulatory" evidence="7">
    <location>
        <begin position="26"/>
        <end position="148"/>
    </location>
</feature>
<evidence type="ECO:0000256" key="4">
    <source>
        <dbReference type="ARBA" id="ARBA00023125"/>
    </source>
</evidence>
<accession>A0A918XNI6</accession>
<dbReference type="InterPro" id="IPR011006">
    <property type="entry name" value="CheY-like_superfamily"/>
</dbReference>
<dbReference type="RefSeq" id="WP_189987354.1">
    <property type="nucleotide sequence ID" value="NZ_BMZS01000001.1"/>
</dbReference>
<dbReference type="InterPro" id="IPR001789">
    <property type="entry name" value="Sig_transdc_resp-reg_receiver"/>
</dbReference>
<protein>
    <recommendedName>
        <fullName evidence="7">Response regulatory domain-containing protein</fullName>
    </recommendedName>
</protein>
<keyword evidence="3" id="KW-0805">Transcription regulation</keyword>
<dbReference type="SUPFAM" id="SSF52172">
    <property type="entry name" value="CheY-like"/>
    <property type="match status" value="1"/>
</dbReference>
<comment type="caution">
    <text evidence="8">The sequence shown here is derived from an EMBL/GenBank/DDBJ whole genome shotgun (WGS) entry which is preliminary data.</text>
</comment>
<gene>
    <name evidence="8" type="ORF">GCM10017083_05390</name>
</gene>
<dbReference type="AlphaFoldDB" id="A0A918XNI6"/>
<keyword evidence="1 6" id="KW-0597">Phosphoprotein</keyword>
<dbReference type="Proteomes" id="UP000630353">
    <property type="component" value="Unassembled WGS sequence"/>
</dbReference>
<proteinExistence type="predicted"/>
<reference evidence="8" key="2">
    <citation type="submission" date="2020-09" db="EMBL/GenBank/DDBJ databases">
        <authorList>
            <person name="Sun Q."/>
            <person name="Kim S."/>
        </authorList>
    </citation>
    <scope>NUCLEOTIDE SEQUENCE</scope>
    <source>
        <strain evidence="8">KCTC 42651</strain>
    </source>
</reference>
<dbReference type="GO" id="GO:0000156">
    <property type="term" value="F:phosphorelay response regulator activity"/>
    <property type="evidence" value="ECO:0007669"/>
    <property type="project" value="TreeGrafter"/>
</dbReference>
<dbReference type="PROSITE" id="PS50110">
    <property type="entry name" value="RESPONSE_REGULATORY"/>
    <property type="match status" value="1"/>
</dbReference>
<dbReference type="Gene3D" id="3.40.50.2300">
    <property type="match status" value="1"/>
</dbReference>
<sequence>MSLTTPRKLTRVMDGLFARFDYAGLLVLVVEPDHDSRAALVRTLVELGLPQPREAATAAEALAQAAELEPALVICDKQLEGPDGTDGLELLFRIRADSTTLPPNVPVLLLAGEAGSPGVMEAKRLAVDGFLVKPVPAKRLEARINAVLMRRFPERVDWGR</sequence>
<dbReference type="GO" id="GO:0005829">
    <property type="term" value="C:cytosol"/>
    <property type="evidence" value="ECO:0007669"/>
    <property type="project" value="TreeGrafter"/>
</dbReference>
<name>A0A918XNI6_9PROT</name>
<evidence type="ECO:0000256" key="1">
    <source>
        <dbReference type="ARBA" id="ARBA00022553"/>
    </source>
</evidence>
<evidence type="ECO:0000256" key="2">
    <source>
        <dbReference type="ARBA" id="ARBA00023012"/>
    </source>
</evidence>
<keyword evidence="9" id="KW-1185">Reference proteome</keyword>
<dbReference type="SMART" id="SM00448">
    <property type="entry name" value="REC"/>
    <property type="match status" value="1"/>
</dbReference>
<dbReference type="GO" id="GO:0006355">
    <property type="term" value="P:regulation of DNA-templated transcription"/>
    <property type="evidence" value="ECO:0007669"/>
    <property type="project" value="TreeGrafter"/>
</dbReference>
<dbReference type="GO" id="GO:0032993">
    <property type="term" value="C:protein-DNA complex"/>
    <property type="evidence" value="ECO:0007669"/>
    <property type="project" value="TreeGrafter"/>
</dbReference>
<keyword evidence="5" id="KW-0804">Transcription</keyword>
<dbReference type="PANTHER" id="PTHR48111:SF4">
    <property type="entry name" value="DNA-BINDING DUAL TRANSCRIPTIONAL REGULATOR OMPR"/>
    <property type="match status" value="1"/>
</dbReference>
<evidence type="ECO:0000259" key="7">
    <source>
        <dbReference type="PROSITE" id="PS50110"/>
    </source>
</evidence>
<dbReference type="GO" id="GO:0000976">
    <property type="term" value="F:transcription cis-regulatory region binding"/>
    <property type="evidence" value="ECO:0007669"/>
    <property type="project" value="TreeGrafter"/>
</dbReference>
<reference evidence="8" key="1">
    <citation type="journal article" date="2014" name="Int. J. Syst. Evol. Microbiol.">
        <title>Complete genome sequence of Corynebacterium casei LMG S-19264T (=DSM 44701T), isolated from a smear-ripened cheese.</title>
        <authorList>
            <consortium name="US DOE Joint Genome Institute (JGI-PGF)"/>
            <person name="Walter F."/>
            <person name="Albersmeier A."/>
            <person name="Kalinowski J."/>
            <person name="Ruckert C."/>
        </authorList>
    </citation>
    <scope>NUCLEOTIDE SEQUENCE</scope>
    <source>
        <strain evidence="8">KCTC 42651</strain>
    </source>
</reference>
<evidence type="ECO:0000256" key="5">
    <source>
        <dbReference type="ARBA" id="ARBA00023163"/>
    </source>
</evidence>
<keyword evidence="4" id="KW-0238">DNA-binding</keyword>
<evidence type="ECO:0000256" key="3">
    <source>
        <dbReference type="ARBA" id="ARBA00023015"/>
    </source>
</evidence>
<evidence type="ECO:0000313" key="9">
    <source>
        <dbReference type="Proteomes" id="UP000630353"/>
    </source>
</evidence>
<dbReference type="PANTHER" id="PTHR48111">
    <property type="entry name" value="REGULATOR OF RPOS"/>
    <property type="match status" value="1"/>
</dbReference>
<dbReference type="Pfam" id="PF00072">
    <property type="entry name" value="Response_reg"/>
    <property type="match status" value="1"/>
</dbReference>
<evidence type="ECO:0000313" key="8">
    <source>
        <dbReference type="EMBL" id="GHD41228.1"/>
    </source>
</evidence>
<dbReference type="InterPro" id="IPR039420">
    <property type="entry name" value="WalR-like"/>
</dbReference>
<dbReference type="EMBL" id="BMZS01000001">
    <property type="protein sequence ID" value="GHD41228.1"/>
    <property type="molecule type" value="Genomic_DNA"/>
</dbReference>
<evidence type="ECO:0000256" key="6">
    <source>
        <dbReference type="PROSITE-ProRule" id="PRU00169"/>
    </source>
</evidence>
<keyword evidence="2" id="KW-0902">Two-component regulatory system</keyword>
<organism evidence="8 9">
    <name type="scientific">Thalassobaculum fulvum</name>
    <dbReference type="NCBI Taxonomy" id="1633335"/>
    <lineage>
        <taxon>Bacteria</taxon>
        <taxon>Pseudomonadati</taxon>
        <taxon>Pseudomonadota</taxon>
        <taxon>Alphaproteobacteria</taxon>
        <taxon>Rhodospirillales</taxon>
        <taxon>Thalassobaculaceae</taxon>
        <taxon>Thalassobaculum</taxon>
    </lineage>
</organism>
<feature type="modified residue" description="4-aspartylphosphate" evidence="6">
    <location>
        <position position="76"/>
    </location>
</feature>